<dbReference type="InterPro" id="IPR039420">
    <property type="entry name" value="WalR-like"/>
</dbReference>
<protein>
    <submittedName>
        <fullName evidence="7">Transcriptional regulator</fullName>
    </submittedName>
</protein>
<dbReference type="Gene3D" id="3.40.50.2300">
    <property type="match status" value="3"/>
</dbReference>
<feature type="modified residue" description="4-aspartylphosphate" evidence="2">
    <location>
        <position position="556"/>
    </location>
</feature>
<keyword evidence="1 3" id="KW-0238">DNA-binding</keyword>
<dbReference type="PANTHER" id="PTHR48111">
    <property type="entry name" value="REGULATOR OF RPOS"/>
    <property type="match status" value="1"/>
</dbReference>
<dbReference type="InterPro" id="IPR008207">
    <property type="entry name" value="Sig_transdc_His_kin_Hpt_dom"/>
</dbReference>
<dbReference type="EMBL" id="RSCL01000016">
    <property type="protein sequence ID" value="RUT02528.1"/>
    <property type="molecule type" value="Genomic_DNA"/>
</dbReference>
<dbReference type="SMART" id="SM00862">
    <property type="entry name" value="Trans_reg_C"/>
    <property type="match status" value="1"/>
</dbReference>
<feature type="domain" description="Response regulatory" evidence="5">
    <location>
        <begin position="383"/>
        <end position="498"/>
    </location>
</feature>
<dbReference type="GO" id="GO:0000156">
    <property type="term" value="F:phosphorelay response regulator activity"/>
    <property type="evidence" value="ECO:0007669"/>
    <property type="project" value="TreeGrafter"/>
</dbReference>
<gene>
    <name evidence="7" type="ORF">DSM106972_060060</name>
</gene>
<dbReference type="SMART" id="SM00448">
    <property type="entry name" value="REC"/>
    <property type="match status" value="3"/>
</dbReference>
<dbReference type="InterPro" id="IPR036641">
    <property type="entry name" value="HPT_dom_sf"/>
</dbReference>
<dbReference type="PANTHER" id="PTHR48111:SF15">
    <property type="entry name" value="OMPR SUBFAMILY"/>
    <property type="match status" value="1"/>
</dbReference>
<evidence type="ECO:0000313" key="8">
    <source>
        <dbReference type="Proteomes" id="UP000271624"/>
    </source>
</evidence>
<reference evidence="7" key="2">
    <citation type="journal article" date="2019" name="Genome Biol. Evol.">
        <title>Day and night: Metabolic profiles and evolutionary relationships of six axenic non-marine cyanobacteria.</title>
        <authorList>
            <person name="Will S.E."/>
            <person name="Henke P."/>
            <person name="Boedeker C."/>
            <person name="Huang S."/>
            <person name="Brinkmann H."/>
            <person name="Rohde M."/>
            <person name="Jarek M."/>
            <person name="Friedl T."/>
            <person name="Seufert S."/>
            <person name="Schumacher M."/>
            <person name="Overmann J."/>
            <person name="Neumann-Schaal M."/>
            <person name="Petersen J."/>
        </authorList>
    </citation>
    <scope>NUCLEOTIDE SEQUENCE [LARGE SCALE GENOMIC DNA]</scope>
    <source>
        <strain evidence="7">PCC 7102</strain>
    </source>
</reference>
<accession>A0A3S1CH42</accession>
<feature type="DNA-binding region" description="OmpR/PhoB-type" evidence="3">
    <location>
        <begin position="124"/>
        <end position="222"/>
    </location>
</feature>
<keyword evidence="4" id="KW-0175">Coiled coil</keyword>
<dbReference type="PROSITE" id="PS51755">
    <property type="entry name" value="OMPR_PHOB"/>
    <property type="match status" value="1"/>
</dbReference>
<dbReference type="Pfam" id="PF01627">
    <property type="entry name" value="Hpt"/>
    <property type="match status" value="1"/>
</dbReference>
<dbReference type="InterPro" id="IPR001867">
    <property type="entry name" value="OmpR/PhoB-type_DNA-bd"/>
</dbReference>
<dbReference type="CDD" id="cd00383">
    <property type="entry name" value="trans_reg_C"/>
    <property type="match status" value="1"/>
</dbReference>
<dbReference type="InterPro" id="IPR011006">
    <property type="entry name" value="CheY-like_superfamily"/>
</dbReference>
<evidence type="ECO:0000259" key="6">
    <source>
        <dbReference type="PROSITE" id="PS51755"/>
    </source>
</evidence>
<evidence type="ECO:0000256" key="2">
    <source>
        <dbReference type="PROSITE-ProRule" id="PRU00169"/>
    </source>
</evidence>
<sequence>MKILLVEDDEGAALVLKNILTHQHYTVDLAFDGETGLSLAQMFLYDLVLLDIILPKLDGLMFCRQLRAQKNDTSVLLLTALDSSTSKVIGLDAGADDYVIKPFDTNELLARIRALMRRKTPSRSSIIQAGNVRLDTSSSKVICNGELLHLTAKEYALLELFLRNSNRIFTQEMLLDYLWSSEEMPLVNTVRAHIKALRRKLKLAEADDLIETVHRFGYRLNSKLDQMKLTTAADTNLPTEIDTTIVNQYKPQYKSQFSSALADIWKRFKPRYSEQITSLEQSITALLVGTQTEEVAQQAQAQAHMLIGSLASFGFTEASCLSREIEKIFRDGIQQSIAQLERLSQLVVALRQELERANVLEPPITVAKRCQRQRFANMKQQPRLLIMDNDALFCQQLIEEAALCGIEAFVAPLTDAKDVIAQNTPDVVLVDLHFSNSVESSLQLLAELTSKNLALPVLVFTEVEDFTYRLKVARLGAQIFLHKPVAPALVMAAVIQVLQRADVTGAKIMVVDNDSQVLDNLHTLLSTWGFQLTLLDNSQRFWDTLNAFHPDLLILDTEMSLSSINGIDLCQVVRNDPYWNHLPVLFLSNRKDAQTVNQLFMAGADDYLSKPIVEPELITRILNRLERLRLQ</sequence>
<reference evidence="7" key="1">
    <citation type="submission" date="2018-12" db="EMBL/GenBank/DDBJ databases">
        <authorList>
            <person name="Will S."/>
            <person name="Neumann-Schaal M."/>
            <person name="Henke P."/>
        </authorList>
    </citation>
    <scope>NUCLEOTIDE SEQUENCE</scope>
    <source>
        <strain evidence="7">PCC 7102</strain>
    </source>
</reference>
<evidence type="ECO:0000259" key="5">
    <source>
        <dbReference type="PROSITE" id="PS50110"/>
    </source>
</evidence>
<feature type="modified residue" description="4-aspartylphosphate" evidence="2">
    <location>
        <position position="431"/>
    </location>
</feature>
<dbReference type="GO" id="GO:0006355">
    <property type="term" value="P:regulation of DNA-templated transcription"/>
    <property type="evidence" value="ECO:0007669"/>
    <property type="project" value="InterPro"/>
</dbReference>
<proteinExistence type="predicted"/>
<comment type="caution">
    <text evidence="7">The sequence shown here is derived from an EMBL/GenBank/DDBJ whole genome shotgun (WGS) entry which is preliminary data.</text>
</comment>
<name>A0A3S1CH42_9CYAN</name>
<dbReference type="PROSITE" id="PS50110">
    <property type="entry name" value="RESPONSE_REGULATORY"/>
    <property type="match status" value="3"/>
</dbReference>
<evidence type="ECO:0000256" key="3">
    <source>
        <dbReference type="PROSITE-ProRule" id="PRU01091"/>
    </source>
</evidence>
<feature type="modified residue" description="4-aspartylphosphate" evidence="2">
    <location>
        <position position="51"/>
    </location>
</feature>
<dbReference type="InterPro" id="IPR036388">
    <property type="entry name" value="WH-like_DNA-bd_sf"/>
</dbReference>
<feature type="domain" description="OmpR/PhoB-type" evidence="6">
    <location>
        <begin position="124"/>
        <end position="222"/>
    </location>
</feature>
<dbReference type="Proteomes" id="UP000271624">
    <property type="component" value="Unassembled WGS sequence"/>
</dbReference>
<dbReference type="GO" id="GO:0005829">
    <property type="term" value="C:cytosol"/>
    <property type="evidence" value="ECO:0007669"/>
    <property type="project" value="TreeGrafter"/>
</dbReference>
<dbReference type="Gene3D" id="1.20.120.160">
    <property type="entry name" value="HPT domain"/>
    <property type="match status" value="1"/>
</dbReference>
<evidence type="ECO:0000256" key="1">
    <source>
        <dbReference type="ARBA" id="ARBA00023125"/>
    </source>
</evidence>
<dbReference type="OrthoDB" id="442759at2"/>
<dbReference type="GO" id="GO:0000976">
    <property type="term" value="F:transcription cis-regulatory region binding"/>
    <property type="evidence" value="ECO:0007669"/>
    <property type="project" value="TreeGrafter"/>
</dbReference>
<dbReference type="Pfam" id="PF00072">
    <property type="entry name" value="Response_reg"/>
    <property type="match status" value="3"/>
</dbReference>
<organism evidence="7 8">
    <name type="scientific">Dulcicalothrix desertica PCC 7102</name>
    <dbReference type="NCBI Taxonomy" id="232991"/>
    <lineage>
        <taxon>Bacteria</taxon>
        <taxon>Bacillati</taxon>
        <taxon>Cyanobacteriota</taxon>
        <taxon>Cyanophyceae</taxon>
        <taxon>Nostocales</taxon>
        <taxon>Calotrichaceae</taxon>
        <taxon>Dulcicalothrix</taxon>
    </lineage>
</organism>
<dbReference type="InterPro" id="IPR001789">
    <property type="entry name" value="Sig_transdc_resp-reg_receiver"/>
</dbReference>
<keyword evidence="8" id="KW-1185">Reference proteome</keyword>
<dbReference type="AlphaFoldDB" id="A0A3S1CH42"/>
<feature type="domain" description="Response regulatory" evidence="5">
    <location>
        <begin position="507"/>
        <end position="625"/>
    </location>
</feature>
<dbReference type="Pfam" id="PF00486">
    <property type="entry name" value="Trans_reg_C"/>
    <property type="match status" value="1"/>
</dbReference>
<dbReference type="SUPFAM" id="SSF52172">
    <property type="entry name" value="CheY-like"/>
    <property type="match status" value="3"/>
</dbReference>
<dbReference type="GO" id="GO:0032993">
    <property type="term" value="C:protein-DNA complex"/>
    <property type="evidence" value="ECO:0007669"/>
    <property type="project" value="TreeGrafter"/>
</dbReference>
<dbReference type="RefSeq" id="WP_127084231.1">
    <property type="nucleotide sequence ID" value="NZ_RSCL01000016.1"/>
</dbReference>
<dbReference type="CDD" id="cd00156">
    <property type="entry name" value="REC"/>
    <property type="match status" value="2"/>
</dbReference>
<evidence type="ECO:0000256" key="4">
    <source>
        <dbReference type="SAM" id="Coils"/>
    </source>
</evidence>
<dbReference type="Gene3D" id="1.10.10.10">
    <property type="entry name" value="Winged helix-like DNA-binding domain superfamily/Winged helix DNA-binding domain"/>
    <property type="match status" value="1"/>
</dbReference>
<feature type="domain" description="Response regulatory" evidence="5">
    <location>
        <begin position="2"/>
        <end position="116"/>
    </location>
</feature>
<dbReference type="Gene3D" id="6.10.250.690">
    <property type="match status" value="1"/>
</dbReference>
<keyword evidence="2" id="KW-0597">Phosphoprotein</keyword>
<feature type="coiled-coil region" evidence="4">
    <location>
        <begin position="333"/>
        <end position="360"/>
    </location>
</feature>
<evidence type="ECO:0000313" key="7">
    <source>
        <dbReference type="EMBL" id="RUT02528.1"/>
    </source>
</evidence>
<dbReference type="SUPFAM" id="SSF47226">
    <property type="entry name" value="Histidine-containing phosphotransfer domain, HPT domain"/>
    <property type="match status" value="1"/>
</dbReference>